<dbReference type="Pfam" id="PF00571">
    <property type="entry name" value="CBS"/>
    <property type="match status" value="2"/>
</dbReference>
<evidence type="ECO:0008006" key="4">
    <source>
        <dbReference type="Google" id="ProtNLM"/>
    </source>
</evidence>
<dbReference type="Gene3D" id="3.10.580.10">
    <property type="entry name" value="CBS-domain"/>
    <property type="match status" value="1"/>
</dbReference>
<dbReference type="SUPFAM" id="SSF54631">
    <property type="entry name" value="CBS-domain pair"/>
    <property type="match status" value="1"/>
</dbReference>
<dbReference type="InterPro" id="IPR046348">
    <property type="entry name" value="SIS_dom_sf"/>
</dbReference>
<dbReference type="Pfam" id="PF01380">
    <property type="entry name" value="SIS"/>
    <property type="match status" value="1"/>
</dbReference>
<dbReference type="InterPro" id="IPR000644">
    <property type="entry name" value="CBS_dom"/>
</dbReference>
<organism evidence="3">
    <name type="scientific">marine metagenome</name>
    <dbReference type="NCBI Taxonomy" id="408172"/>
    <lineage>
        <taxon>unclassified sequences</taxon>
        <taxon>metagenomes</taxon>
        <taxon>ecological metagenomes</taxon>
    </lineage>
</organism>
<dbReference type="SUPFAM" id="SSF53697">
    <property type="entry name" value="SIS domain"/>
    <property type="match status" value="1"/>
</dbReference>
<dbReference type="PANTHER" id="PTHR42745">
    <property type="match status" value="1"/>
</dbReference>
<dbReference type="PROSITE" id="PS51464">
    <property type="entry name" value="SIS"/>
    <property type="match status" value="1"/>
</dbReference>
<reference evidence="3" key="1">
    <citation type="submission" date="2018-05" db="EMBL/GenBank/DDBJ databases">
        <authorList>
            <person name="Lanie J.A."/>
            <person name="Ng W.-L."/>
            <person name="Kazmierczak K.M."/>
            <person name="Andrzejewski T.M."/>
            <person name="Davidsen T.M."/>
            <person name="Wayne K.J."/>
            <person name="Tettelin H."/>
            <person name="Glass J.I."/>
            <person name="Rusch D."/>
            <person name="Podicherti R."/>
            <person name="Tsui H.-C.T."/>
            <person name="Winkler M.E."/>
        </authorList>
    </citation>
    <scope>NUCLEOTIDE SEQUENCE</scope>
</reference>
<dbReference type="AlphaFoldDB" id="A0A382IR03"/>
<protein>
    <recommendedName>
        <fullName evidence="4">CBS domain-containing protein</fullName>
    </recommendedName>
</protein>
<dbReference type="SMART" id="SM00116">
    <property type="entry name" value="CBS"/>
    <property type="match status" value="2"/>
</dbReference>
<evidence type="ECO:0000313" key="3">
    <source>
        <dbReference type="EMBL" id="SVC01617.1"/>
    </source>
</evidence>
<dbReference type="PANTHER" id="PTHR42745:SF1">
    <property type="entry name" value="ARABINOSE 5-PHOSPHATE ISOMERASE KDSD"/>
    <property type="match status" value="1"/>
</dbReference>
<proteinExistence type="predicted"/>
<dbReference type="InterPro" id="IPR050986">
    <property type="entry name" value="GutQ/KpsF_isomerases"/>
</dbReference>
<dbReference type="Gene3D" id="3.40.50.10490">
    <property type="entry name" value="Glucose-6-phosphate isomerase like protein, domain 1"/>
    <property type="match status" value="1"/>
</dbReference>
<feature type="domain" description="CBS" evidence="1">
    <location>
        <begin position="195"/>
        <end position="250"/>
    </location>
</feature>
<dbReference type="CDD" id="cd04604">
    <property type="entry name" value="CBS_pair_SIS_assoc"/>
    <property type="match status" value="1"/>
</dbReference>
<dbReference type="GO" id="GO:0097367">
    <property type="term" value="F:carbohydrate derivative binding"/>
    <property type="evidence" value="ECO:0007669"/>
    <property type="project" value="InterPro"/>
</dbReference>
<dbReference type="InterPro" id="IPR046342">
    <property type="entry name" value="CBS_dom_sf"/>
</dbReference>
<sequence>MQPKLSMATSVSNQSGDPVIFLTNSGSTVELLGLVPILRDRGSSLVGILGNLRGSLAREVDVVLDASVAREADLLGVVPTASFAVTAAMGDALASALMCRRGFTEEDYARTHPGGQLGRNLNLNVGDLMHPIEKVANCGEDATLRDLVIAMTEHPLGAACVLREKRLVGIVTDGDLRRALREHDDIRTLKVMSLMNRDPISVTPDCTMGTALRLMEERTSQIAVLPVVDSENSAFLGLLRLHDIYITAED</sequence>
<dbReference type="EMBL" id="UINC01068761">
    <property type="protein sequence ID" value="SVC01617.1"/>
    <property type="molecule type" value="Genomic_DNA"/>
</dbReference>
<feature type="domain" description="SIS" evidence="2">
    <location>
        <begin position="1"/>
        <end position="103"/>
    </location>
</feature>
<evidence type="ECO:0000259" key="2">
    <source>
        <dbReference type="PROSITE" id="PS51464"/>
    </source>
</evidence>
<feature type="domain" description="CBS" evidence="1">
    <location>
        <begin position="129"/>
        <end position="186"/>
    </location>
</feature>
<dbReference type="PROSITE" id="PS51371">
    <property type="entry name" value="CBS"/>
    <property type="match status" value="2"/>
</dbReference>
<accession>A0A382IR03</accession>
<gene>
    <name evidence="3" type="ORF">METZ01_LOCUS254471</name>
</gene>
<name>A0A382IR03_9ZZZZ</name>
<evidence type="ECO:0000259" key="1">
    <source>
        <dbReference type="PROSITE" id="PS51371"/>
    </source>
</evidence>
<dbReference type="InterPro" id="IPR001347">
    <property type="entry name" value="SIS_dom"/>
</dbReference>
<dbReference type="GO" id="GO:1901135">
    <property type="term" value="P:carbohydrate derivative metabolic process"/>
    <property type="evidence" value="ECO:0007669"/>
    <property type="project" value="InterPro"/>
</dbReference>